<dbReference type="FunCoup" id="S8G4R7">
    <property type="interactions" value="788"/>
</dbReference>
<dbReference type="SMART" id="SM00382">
    <property type="entry name" value="AAA"/>
    <property type="match status" value="1"/>
</dbReference>
<dbReference type="OrthoDB" id="10253254at2759"/>
<evidence type="ECO:0000256" key="6">
    <source>
        <dbReference type="SAM" id="MobiDB-lite"/>
    </source>
</evidence>
<dbReference type="GO" id="GO:0003723">
    <property type="term" value="F:RNA binding"/>
    <property type="evidence" value="ECO:0007669"/>
    <property type="project" value="TreeGrafter"/>
</dbReference>
<dbReference type="PANTHER" id="PTHR18934">
    <property type="entry name" value="ATP-DEPENDENT RNA HELICASE"/>
    <property type="match status" value="1"/>
</dbReference>
<comment type="similarity">
    <text evidence="1">Belongs to the DEAD box helicase family. DEAH subfamily.</text>
</comment>
<dbReference type="eggNOG" id="KOG0926">
    <property type="taxonomic scope" value="Eukaryota"/>
</dbReference>
<dbReference type="PROSITE" id="PS00690">
    <property type="entry name" value="DEAH_ATP_HELICASE"/>
    <property type="match status" value="1"/>
</dbReference>
<dbReference type="InParanoid" id="S8G4R7"/>
<keyword evidence="3" id="KW-0378">Hydrolase</keyword>
<dbReference type="InterPro" id="IPR002464">
    <property type="entry name" value="DNA/RNA_helicase_DEAH_CS"/>
</dbReference>
<dbReference type="GO" id="GO:0000462">
    <property type="term" value="P:maturation of SSU-rRNA from tricistronic rRNA transcript (SSU-rRNA, 5.8S rRNA, LSU-rRNA)"/>
    <property type="evidence" value="ECO:0007669"/>
    <property type="project" value="TreeGrafter"/>
</dbReference>
<evidence type="ECO:0000256" key="5">
    <source>
        <dbReference type="ARBA" id="ARBA00022840"/>
    </source>
</evidence>
<feature type="region of interest" description="Disordered" evidence="6">
    <location>
        <begin position="1"/>
        <end position="85"/>
    </location>
</feature>
<feature type="compositionally biased region" description="Acidic residues" evidence="6">
    <location>
        <begin position="290"/>
        <end position="299"/>
    </location>
</feature>
<evidence type="ECO:0000313" key="9">
    <source>
        <dbReference type="EMBL" id="EPT05215.1"/>
    </source>
</evidence>
<dbReference type="Gene3D" id="3.40.50.300">
    <property type="entry name" value="P-loop containing nucleotide triphosphate hydrolases"/>
    <property type="match status" value="3"/>
</dbReference>
<gene>
    <name evidence="9" type="ORF">FOMPIDRAFT_154016</name>
</gene>
<dbReference type="InterPro" id="IPR007502">
    <property type="entry name" value="Helicase-assoc_dom"/>
</dbReference>
<dbReference type="GO" id="GO:0004386">
    <property type="term" value="F:helicase activity"/>
    <property type="evidence" value="ECO:0007669"/>
    <property type="project" value="UniProtKB-KW"/>
</dbReference>
<feature type="compositionally biased region" description="Basic and acidic residues" evidence="6">
    <location>
        <begin position="31"/>
        <end position="41"/>
    </location>
</feature>
<dbReference type="PANTHER" id="PTHR18934:SF99">
    <property type="entry name" value="ATP-DEPENDENT RNA HELICASE DHX37-RELATED"/>
    <property type="match status" value="1"/>
</dbReference>
<dbReference type="STRING" id="743788.S8G4R7"/>
<feature type="region of interest" description="Disordered" evidence="6">
    <location>
        <begin position="237"/>
        <end position="364"/>
    </location>
</feature>
<feature type="domain" description="Helicase C-terminal" evidence="8">
    <location>
        <begin position="753"/>
        <end position="935"/>
    </location>
</feature>
<feature type="compositionally biased region" description="Basic and acidic residues" evidence="6">
    <location>
        <begin position="132"/>
        <end position="149"/>
    </location>
</feature>
<feature type="region of interest" description="Disordered" evidence="6">
    <location>
        <begin position="118"/>
        <end position="205"/>
    </location>
</feature>
<dbReference type="PROSITE" id="PS51192">
    <property type="entry name" value="HELICASE_ATP_BIND_1"/>
    <property type="match status" value="1"/>
</dbReference>
<reference evidence="9 10" key="1">
    <citation type="journal article" date="2012" name="Science">
        <title>The Paleozoic origin of enzymatic lignin decomposition reconstructed from 31 fungal genomes.</title>
        <authorList>
            <person name="Floudas D."/>
            <person name="Binder M."/>
            <person name="Riley R."/>
            <person name="Barry K."/>
            <person name="Blanchette R.A."/>
            <person name="Henrissat B."/>
            <person name="Martinez A.T."/>
            <person name="Otillar R."/>
            <person name="Spatafora J.W."/>
            <person name="Yadav J.S."/>
            <person name="Aerts A."/>
            <person name="Benoit I."/>
            <person name="Boyd A."/>
            <person name="Carlson A."/>
            <person name="Copeland A."/>
            <person name="Coutinho P.M."/>
            <person name="de Vries R.P."/>
            <person name="Ferreira P."/>
            <person name="Findley K."/>
            <person name="Foster B."/>
            <person name="Gaskell J."/>
            <person name="Glotzer D."/>
            <person name="Gorecki P."/>
            <person name="Heitman J."/>
            <person name="Hesse C."/>
            <person name="Hori C."/>
            <person name="Igarashi K."/>
            <person name="Jurgens J.A."/>
            <person name="Kallen N."/>
            <person name="Kersten P."/>
            <person name="Kohler A."/>
            <person name="Kuees U."/>
            <person name="Kumar T.K.A."/>
            <person name="Kuo A."/>
            <person name="LaButti K."/>
            <person name="Larrondo L.F."/>
            <person name="Lindquist E."/>
            <person name="Ling A."/>
            <person name="Lombard V."/>
            <person name="Lucas S."/>
            <person name="Lundell T."/>
            <person name="Martin R."/>
            <person name="McLaughlin D.J."/>
            <person name="Morgenstern I."/>
            <person name="Morin E."/>
            <person name="Murat C."/>
            <person name="Nagy L.G."/>
            <person name="Nolan M."/>
            <person name="Ohm R.A."/>
            <person name="Patyshakuliyeva A."/>
            <person name="Rokas A."/>
            <person name="Ruiz-Duenas F.J."/>
            <person name="Sabat G."/>
            <person name="Salamov A."/>
            <person name="Samejima M."/>
            <person name="Schmutz J."/>
            <person name="Slot J.C."/>
            <person name="St John F."/>
            <person name="Stenlid J."/>
            <person name="Sun H."/>
            <person name="Sun S."/>
            <person name="Syed K."/>
            <person name="Tsang A."/>
            <person name="Wiebenga A."/>
            <person name="Young D."/>
            <person name="Pisabarro A."/>
            <person name="Eastwood D.C."/>
            <person name="Martin F."/>
            <person name="Cullen D."/>
            <person name="Grigoriev I.V."/>
            <person name="Hibbett D.S."/>
        </authorList>
    </citation>
    <scope>NUCLEOTIDE SEQUENCE</scope>
    <source>
        <strain evidence="10">FP-58527</strain>
    </source>
</reference>
<keyword evidence="2" id="KW-0547">Nucleotide-binding</keyword>
<dbReference type="Pfam" id="PF21010">
    <property type="entry name" value="HA2_C"/>
    <property type="match status" value="1"/>
</dbReference>
<feature type="region of interest" description="Disordered" evidence="6">
    <location>
        <begin position="727"/>
        <end position="753"/>
    </location>
</feature>
<dbReference type="EMBL" id="KE504124">
    <property type="protein sequence ID" value="EPT05215.1"/>
    <property type="molecule type" value="Genomic_DNA"/>
</dbReference>
<dbReference type="CDD" id="cd17982">
    <property type="entry name" value="DEXHc_DHX37"/>
    <property type="match status" value="1"/>
</dbReference>
<dbReference type="GO" id="GO:1990904">
    <property type="term" value="C:ribonucleoprotein complex"/>
    <property type="evidence" value="ECO:0007669"/>
    <property type="project" value="UniProtKB-ARBA"/>
</dbReference>
<dbReference type="InterPro" id="IPR003593">
    <property type="entry name" value="AAA+_ATPase"/>
</dbReference>
<dbReference type="InterPro" id="IPR001650">
    <property type="entry name" value="Helicase_C-like"/>
</dbReference>
<evidence type="ECO:0000256" key="4">
    <source>
        <dbReference type="ARBA" id="ARBA00022806"/>
    </source>
</evidence>
<dbReference type="SMART" id="SM00487">
    <property type="entry name" value="DEXDc"/>
    <property type="match status" value="1"/>
</dbReference>
<dbReference type="Gene3D" id="1.20.120.1080">
    <property type="match status" value="1"/>
</dbReference>
<dbReference type="InterPro" id="IPR027417">
    <property type="entry name" value="P-loop_NTPase"/>
</dbReference>
<evidence type="ECO:0000259" key="7">
    <source>
        <dbReference type="PROSITE" id="PS51192"/>
    </source>
</evidence>
<feature type="region of interest" description="Disordered" evidence="6">
    <location>
        <begin position="376"/>
        <end position="414"/>
    </location>
</feature>
<evidence type="ECO:0000313" key="10">
    <source>
        <dbReference type="Proteomes" id="UP000015241"/>
    </source>
</evidence>
<evidence type="ECO:0000256" key="3">
    <source>
        <dbReference type="ARBA" id="ARBA00022801"/>
    </source>
</evidence>
<feature type="compositionally biased region" description="Acidic residues" evidence="6">
    <location>
        <begin position="325"/>
        <end position="345"/>
    </location>
</feature>
<dbReference type="CDD" id="cd18791">
    <property type="entry name" value="SF2_C_RHA"/>
    <property type="match status" value="1"/>
</dbReference>
<feature type="region of interest" description="Disordered" evidence="6">
    <location>
        <begin position="770"/>
        <end position="791"/>
    </location>
</feature>
<dbReference type="FunFam" id="3.40.50.300:FF:002693">
    <property type="entry name" value="Predicted protein"/>
    <property type="match status" value="1"/>
</dbReference>
<organism evidence="9 10">
    <name type="scientific">Fomitopsis schrenkii</name>
    <name type="common">Brown rot fungus</name>
    <dbReference type="NCBI Taxonomy" id="2126942"/>
    <lineage>
        <taxon>Eukaryota</taxon>
        <taxon>Fungi</taxon>
        <taxon>Dikarya</taxon>
        <taxon>Basidiomycota</taxon>
        <taxon>Agaricomycotina</taxon>
        <taxon>Agaricomycetes</taxon>
        <taxon>Polyporales</taxon>
        <taxon>Fomitopsis</taxon>
    </lineage>
</organism>
<feature type="compositionally biased region" description="Basic and acidic residues" evidence="6">
    <location>
        <begin position="53"/>
        <end position="68"/>
    </location>
</feature>
<evidence type="ECO:0000259" key="8">
    <source>
        <dbReference type="PROSITE" id="PS51194"/>
    </source>
</evidence>
<keyword evidence="4" id="KW-0347">Helicase</keyword>
<dbReference type="GO" id="GO:0005730">
    <property type="term" value="C:nucleolus"/>
    <property type="evidence" value="ECO:0007669"/>
    <property type="project" value="TreeGrafter"/>
</dbReference>
<accession>S8G4R7</accession>
<dbReference type="GO" id="GO:0016787">
    <property type="term" value="F:hydrolase activity"/>
    <property type="evidence" value="ECO:0007669"/>
    <property type="project" value="UniProtKB-KW"/>
</dbReference>
<feature type="compositionally biased region" description="Acidic residues" evidence="6">
    <location>
        <begin position="771"/>
        <end position="791"/>
    </location>
</feature>
<sequence>MPVDRTRQRYNAKARQSTVGGSSHKRKGKRKPQEPLSHDDSQLDPNAEIVVPKSEEQKEQDRREKLRQELLAQQNSKATSKKKKRLEKYIDKKLKQEERVELFEKLTKSQAQLSAALQLQSSATLGTGKASTHKDIMDRQEDKEVRRAIDGTVRNGKRRRGQASDAPLHDGDESESEGEGDMLVDARTDGEPTGDEVGSSRANPVVIVDAGFSTTPLQPKEGSTPVAAPVAQVGSALKRTADGSVAAPKIAKRRPKGSKTAFASWKTKANILQAEEDGSDTSFDSSDSAYDTDESDDSADAPNKLEAEDGEMSEWSGIHGSSESSDSEGDDPEDDPSEQSGEEDGPAPASPSRQAESKPAKRKLAFKEWALQQLSSAKGYVVPVPSSTESTGVPVATDTPPPAKKRKTEPPPTDGLLHGPLGEDLQLPATSFAQAVQQSAEAAKEGGRVLPRKVVEVQRTPEVQESRLMLPIVAEEQPIMEAILLNSVVVICGETGSGKTTQVPQFLYEAGFGSPGRGVTQPRRVAAISMASRVAHELSLPSSRVSYQIRYDATVAPTTSIKFMTDGVLLRELATDFLLTKYSVVIIDEAHERSMNTDILIGVLSRVVKLREEMWREGKDGAKPLRLIIMSATLRVSDFAENKTLFAIPPPIIHIPARQHPVTVHFSRRTASEYVSEAVKKASKIHARLPPGGILIFLTGQNEITGVCRKLEARYGAKALEERRKMRAAKARPSDREVREDAKTASVAPAQADVEAEDLDLGEQEALALDVDGEDGAIDDDPEALESDDEEDAQLGIDIDESDVPMHIVPLYALLPSEKQMQVFKPPPPGHRLVVISTNVAETSLTIPDIRYVVDSGRAKERRYDVANGVQAFQVSWISKASAAQRAGRAGRTGPGHCYRLYSSALYEHYFEQFAKPEILRVPIEGVVLQMKSMNIDTVVNFPFPTSPDRMSLRKAETILVHLGALAPPAGGQMVLGGTITDIGKAMSLFPLSPRYSRMLVSGRQHGCLPYVITVVSILSVGDPFLREEVVGNAEDGESGDDEPENLAHLSSEAVKAKEARRLKRRAYFQSQQTHASLGNSTSDVFKMLSVIGAYEYAGGGHSFCVDHFVRPKAMEEIHKLRAQISSIVQTNFPDLETGFVANLKPPNALQLRVLRQLLTAGFIDQVAVRKDLVEKGSASGDKFTTSKGVPYLAMGIPDDVYIHPSSVLFNHPPPDYVVYLEVVRTSRVWMKGLTVVNAVWLSSLGKSLCTFSKPTKTKDGRAVVIPHFGPAGWELPPIEPHE</sequence>
<feature type="compositionally biased region" description="Low complexity" evidence="6">
    <location>
        <begin position="280"/>
        <end position="289"/>
    </location>
</feature>
<dbReference type="InterPro" id="IPR011709">
    <property type="entry name" value="DEAD-box_helicase_OB_fold"/>
</dbReference>
<protein>
    <recommendedName>
        <fullName evidence="11">P-loop containing nucleoside triphosphate hydrolase protein</fullName>
    </recommendedName>
</protein>
<dbReference type="Pfam" id="PF00270">
    <property type="entry name" value="DEAD"/>
    <property type="match status" value="1"/>
</dbReference>
<dbReference type="GO" id="GO:0005524">
    <property type="term" value="F:ATP binding"/>
    <property type="evidence" value="ECO:0007669"/>
    <property type="project" value="UniProtKB-KW"/>
</dbReference>
<feature type="compositionally biased region" description="Basic and acidic residues" evidence="6">
    <location>
        <begin position="732"/>
        <end position="743"/>
    </location>
</feature>
<evidence type="ECO:0000256" key="1">
    <source>
        <dbReference type="ARBA" id="ARBA00008792"/>
    </source>
</evidence>
<dbReference type="Pfam" id="PF07717">
    <property type="entry name" value="OB_NTP_bind"/>
    <property type="match status" value="1"/>
</dbReference>
<feature type="compositionally biased region" description="Acidic residues" evidence="6">
    <location>
        <begin position="172"/>
        <end position="182"/>
    </location>
</feature>
<keyword evidence="10" id="KW-1185">Reference proteome</keyword>
<dbReference type="Proteomes" id="UP000015241">
    <property type="component" value="Unassembled WGS sequence"/>
</dbReference>
<feature type="domain" description="Helicase ATP-binding" evidence="7">
    <location>
        <begin position="480"/>
        <end position="652"/>
    </location>
</feature>
<dbReference type="PROSITE" id="PS51194">
    <property type="entry name" value="HELICASE_CTER"/>
    <property type="match status" value="1"/>
</dbReference>
<name>S8G4R7_FOMSC</name>
<evidence type="ECO:0000256" key="2">
    <source>
        <dbReference type="ARBA" id="ARBA00022741"/>
    </source>
</evidence>
<dbReference type="Pfam" id="PF00271">
    <property type="entry name" value="Helicase_C"/>
    <property type="match status" value="1"/>
</dbReference>
<dbReference type="InterPro" id="IPR011545">
    <property type="entry name" value="DEAD/DEAH_box_helicase_dom"/>
</dbReference>
<proteinExistence type="inferred from homology"/>
<evidence type="ECO:0008006" key="11">
    <source>
        <dbReference type="Google" id="ProtNLM"/>
    </source>
</evidence>
<dbReference type="InterPro" id="IPR014001">
    <property type="entry name" value="Helicase_ATP-bd"/>
</dbReference>
<keyword evidence="5" id="KW-0067">ATP-binding</keyword>
<dbReference type="SUPFAM" id="SSF52540">
    <property type="entry name" value="P-loop containing nucleoside triphosphate hydrolases"/>
    <property type="match status" value="1"/>
</dbReference>
<dbReference type="SMART" id="SM00847">
    <property type="entry name" value="HA2"/>
    <property type="match status" value="1"/>
</dbReference>
<dbReference type="HOGENOM" id="CLU_001832_0_2_1"/>
<dbReference type="SMART" id="SM00490">
    <property type="entry name" value="HELICc"/>
    <property type="match status" value="1"/>
</dbReference>